<dbReference type="PANTHER" id="PTHR45815:SF3">
    <property type="entry name" value="PROTEIN DISULFIDE-ISOMERASE A6"/>
    <property type="match status" value="1"/>
</dbReference>
<dbReference type="Pfam" id="PF00085">
    <property type="entry name" value="Thioredoxin"/>
    <property type="match status" value="1"/>
</dbReference>
<feature type="signal peptide" evidence="1">
    <location>
        <begin position="1"/>
        <end position="16"/>
    </location>
</feature>
<organism evidence="3 4">
    <name type="scientific">Glossina pallidipes</name>
    <name type="common">Tsetse fly</name>
    <dbReference type="NCBI Taxonomy" id="7398"/>
    <lineage>
        <taxon>Eukaryota</taxon>
        <taxon>Metazoa</taxon>
        <taxon>Ecdysozoa</taxon>
        <taxon>Arthropoda</taxon>
        <taxon>Hexapoda</taxon>
        <taxon>Insecta</taxon>
        <taxon>Pterygota</taxon>
        <taxon>Neoptera</taxon>
        <taxon>Endopterygota</taxon>
        <taxon>Diptera</taxon>
        <taxon>Brachycera</taxon>
        <taxon>Muscomorpha</taxon>
        <taxon>Hippoboscoidea</taxon>
        <taxon>Glossinidae</taxon>
        <taxon>Glossina</taxon>
    </lineage>
</organism>
<dbReference type="VEuPathDB" id="VectorBase:GPAI006541"/>
<keyword evidence="4" id="KW-1185">Reference proteome</keyword>
<dbReference type="GO" id="GO:0015035">
    <property type="term" value="F:protein-disulfide reductase activity"/>
    <property type="evidence" value="ECO:0007669"/>
    <property type="project" value="TreeGrafter"/>
</dbReference>
<dbReference type="PANTHER" id="PTHR45815">
    <property type="entry name" value="PROTEIN DISULFIDE-ISOMERASE A6"/>
    <property type="match status" value="1"/>
</dbReference>
<evidence type="ECO:0000313" key="4">
    <source>
        <dbReference type="Proteomes" id="UP000092445"/>
    </source>
</evidence>
<dbReference type="Proteomes" id="UP000092445">
    <property type="component" value="Unassembled WGS sequence"/>
</dbReference>
<dbReference type="InterPro" id="IPR013766">
    <property type="entry name" value="Thioredoxin_domain"/>
</dbReference>
<keyword evidence="1" id="KW-0732">Signal</keyword>
<dbReference type="PRINTS" id="PR00421">
    <property type="entry name" value="THIOREDOXIN"/>
</dbReference>
<feature type="chain" id="PRO_5008402630" description="Thioredoxin domain-containing protein" evidence="1">
    <location>
        <begin position="17"/>
        <end position="144"/>
    </location>
</feature>
<proteinExistence type="predicted"/>
<sequence length="144" mass="16614">MVMYIILFTSISYALYMPQDDVVELNSSNFEIVLKDPNIWIIEFYAPWCGQCVKFMPKYRTLAKNLRGLIRVGAINGDLYPQLIKQYNVKAYPTIKIFGIYKNSPIDFKGKRTVVNLQRAALVELKKLILFGVINTAIQNEPRC</sequence>
<name>A0A1A9Z7Z6_GLOPL</name>
<dbReference type="PROSITE" id="PS51352">
    <property type="entry name" value="THIOREDOXIN_2"/>
    <property type="match status" value="1"/>
</dbReference>
<dbReference type="GO" id="GO:0005788">
    <property type="term" value="C:endoplasmic reticulum lumen"/>
    <property type="evidence" value="ECO:0007669"/>
    <property type="project" value="TreeGrafter"/>
</dbReference>
<evidence type="ECO:0000256" key="1">
    <source>
        <dbReference type="SAM" id="SignalP"/>
    </source>
</evidence>
<dbReference type="GO" id="GO:0034976">
    <property type="term" value="P:response to endoplasmic reticulum stress"/>
    <property type="evidence" value="ECO:0007669"/>
    <property type="project" value="TreeGrafter"/>
</dbReference>
<dbReference type="Gene3D" id="3.40.30.10">
    <property type="entry name" value="Glutaredoxin"/>
    <property type="match status" value="1"/>
</dbReference>
<protein>
    <recommendedName>
        <fullName evidence="2">Thioredoxin domain-containing protein</fullName>
    </recommendedName>
</protein>
<evidence type="ECO:0000313" key="3">
    <source>
        <dbReference type="EnsemblMetazoa" id="GPAI006541-PA"/>
    </source>
</evidence>
<accession>A0A1A9Z7Z6</accession>
<feature type="domain" description="Thioredoxin" evidence="2">
    <location>
        <begin position="11"/>
        <end position="127"/>
    </location>
</feature>
<dbReference type="STRING" id="7398.A0A1A9Z7Z6"/>
<evidence type="ECO:0000259" key="2">
    <source>
        <dbReference type="PROSITE" id="PS51352"/>
    </source>
</evidence>
<reference evidence="4" key="1">
    <citation type="submission" date="2014-03" db="EMBL/GenBank/DDBJ databases">
        <authorList>
            <person name="Aksoy S."/>
            <person name="Warren W."/>
            <person name="Wilson R.K."/>
        </authorList>
    </citation>
    <scope>NUCLEOTIDE SEQUENCE [LARGE SCALE GENOMIC DNA]</scope>
    <source>
        <strain evidence="4">IAEA</strain>
    </source>
</reference>
<dbReference type="EnsemblMetazoa" id="GPAI006541-RA">
    <property type="protein sequence ID" value="GPAI006541-PA"/>
    <property type="gene ID" value="GPAI006541"/>
</dbReference>
<dbReference type="SUPFAM" id="SSF52833">
    <property type="entry name" value="Thioredoxin-like"/>
    <property type="match status" value="1"/>
</dbReference>
<dbReference type="AlphaFoldDB" id="A0A1A9Z7Z6"/>
<dbReference type="InterPro" id="IPR036249">
    <property type="entry name" value="Thioredoxin-like_sf"/>
</dbReference>
<reference evidence="3" key="2">
    <citation type="submission" date="2020-05" db="UniProtKB">
        <authorList>
            <consortium name="EnsemblMetazoa"/>
        </authorList>
    </citation>
    <scope>IDENTIFICATION</scope>
    <source>
        <strain evidence="3">IAEA</strain>
    </source>
</reference>